<dbReference type="RefSeq" id="WP_201427645.1">
    <property type="nucleotide sequence ID" value="NZ_JAEQMG010000086.1"/>
</dbReference>
<evidence type="ECO:0000256" key="2">
    <source>
        <dbReference type="SAM" id="SignalP"/>
    </source>
</evidence>
<dbReference type="Proteomes" id="UP000633365">
    <property type="component" value="Unassembled WGS sequence"/>
</dbReference>
<protein>
    <submittedName>
        <fullName evidence="3">DUF3089 domain-containing protein</fullName>
    </submittedName>
</protein>
<dbReference type="Pfam" id="PF11288">
    <property type="entry name" value="DUF3089"/>
    <property type="match status" value="1"/>
</dbReference>
<evidence type="ECO:0000313" key="3">
    <source>
        <dbReference type="EMBL" id="MBK6088813.1"/>
    </source>
</evidence>
<feature type="region of interest" description="Disordered" evidence="1">
    <location>
        <begin position="23"/>
        <end position="52"/>
    </location>
</feature>
<evidence type="ECO:0000256" key="1">
    <source>
        <dbReference type="SAM" id="MobiDB-lite"/>
    </source>
</evidence>
<feature type="signal peptide" evidence="2">
    <location>
        <begin position="1"/>
        <end position="22"/>
    </location>
</feature>
<proteinExistence type="predicted"/>
<feature type="chain" id="PRO_5039653050" evidence="2">
    <location>
        <begin position="23"/>
        <end position="356"/>
    </location>
</feature>
<evidence type="ECO:0000313" key="4">
    <source>
        <dbReference type="Proteomes" id="UP000633365"/>
    </source>
</evidence>
<dbReference type="EMBL" id="JAEQMG010000086">
    <property type="protein sequence ID" value="MBK6088813.1"/>
    <property type="molecule type" value="Genomic_DNA"/>
</dbReference>
<name>A0A934WRX9_9FIRM</name>
<sequence>MKKRLFALALSAALAFSLAACGGQSSTNNSTTTDAATSTTETSTTASTGEAPDYSDKACWYQIPEIKKDVDTFFVYPTEYMAANEGDPDYAPLDNAEMLEGVKTNYPILASVYEDSTNVFMPYYRQAGMMFAAEEAKKSGDPRTAFATVPYSDVTAALDYYFENYNNGRPFIIAGHSQGSGIVSLVLKDYFKEHPDYYERMIAAYVIGFSITKEYLEENAHLKFATGESDTGVIISWNTEGPKNVEQNASNVVLLPNAISINPLNWKLDDTYAPASENLGSRVLNEKTGEYEIKDVGADAKVVPNRGSVLTNADTEPVGGDTFGPQSYHNGDYALFFNNIKDNVAKRIAAYKESKK</sequence>
<keyword evidence="4" id="KW-1185">Reference proteome</keyword>
<comment type="caution">
    <text evidence="3">The sequence shown here is derived from an EMBL/GenBank/DDBJ whole genome shotgun (WGS) entry which is preliminary data.</text>
</comment>
<keyword evidence="2" id="KW-0732">Signal</keyword>
<dbReference type="InterPro" id="IPR029058">
    <property type="entry name" value="AB_hydrolase_fold"/>
</dbReference>
<feature type="compositionally biased region" description="Low complexity" evidence="1">
    <location>
        <begin position="23"/>
        <end position="48"/>
    </location>
</feature>
<dbReference type="Gene3D" id="3.40.50.1820">
    <property type="entry name" value="alpha/beta hydrolase"/>
    <property type="match status" value="1"/>
</dbReference>
<organism evidence="3 4">
    <name type="scientific">Ruminococcus difficilis</name>
    <dbReference type="NCBI Taxonomy" id="2763069"/>
    <lineage>
        <taxon>Bacteria</taxon>
        <taxon>Bacillati</taxon>
        <taxon>Bacillota</taxon>
        <taxon>Clostridia</taxon>
        <taxon>Eubacteriales</taxon>
        <taxon>Oscillospiraceae</taxon>
        <taxon>Ruminococcus</taxon>
    </lineage>
</organism>
<reference evidence="3" key="1">
    <citation type="submission" date="2021-01" db="EMBL/GenBank/DDBJ databases">
        <title>Genome public.</title>
        <authorList>
            <person name="Liu C."/>
            <person name="Sun Q."/>
        </authorList>
    </citation>
    <scope>NUCLEOTIDE SEQUENCE</scope>
    <source>
        <strain evidence="3">M6</strain>
    </source>
</reference>
<accession>A0A934WRX9</accession>
<dbReference type="PROSITE" id="PS51257">
    <property type="entry name" value="PROKAR_LIPOPROTEIN"/>
    <property type="match status" value="1"/>
</dbReference>
<gene>
    <name evidence="3" type="ORF">JKK62_09165</name>
</gene>
<dbReference type="InterPro" id="IPR021440">
    <property type="entry name" value="DUF3089"/>
</dbReference>
<dbReference type="AlphaFoldDB" id="A0A934WRX9"/>
<dbReference type="SUPFAM" id="SSF53474">
    <property type="entry name" value="alpha/beta-Hydrolases"/>
    <property type="match status" value="1"/>
</dbReference>